<gene>
    <name evidence="1" type="ORF">H6X83_10355</name>
</gene>
<dbReference type="KEGG" id="caml:H6X83_10355"/>
<evidence type="ECO:0000313" key="2">
    <source>
        <dbReference type="Proteomes" id="UP000516046"/>
    </source>
</evidence>
<dbReference type="EMBL" id="CP060696">
    <property type="protein sequence ID" value="QNO17341.1"/>
    <property type="molecule type" value="Genomic_DNA"/>
</dbReference>
<keyword evidence="2" id="KW-1185">Reference proteome</keyword>
<dbReference type="RefSeq" id="WP_212506410.1">
    <property type="nucleotide sequence ID" value="NZ_CP060696.1"/>
</dbReference>
<protein>
    <submittedName>
        <fullName evidence="1">Uncharacterized protein</fullName>
    </submittedName>
</protein>
<sequence>MTRLTRRNDAGKAAYKPLDPDCGNCTSCDKRDYHMSLLTDRLADYEDLGTLTHIRKLVQAEKDGRVLPRKCYFTVTESSICVVISKKCANGFSGKANAEIIDGLKDLVKDRESFIEGDPDHDEVFLYDKKVLEGAIRILEGMKNGSVQEGRSQM</sequence>
<reference evidence="1 2" key="1">
    <citation type="submission" date="2020-08" db="EMBL/GenBank/DDBJ databases">
        <authorList>
            <person name="Ren C."/>
            <person name="Gu Y."/>
            <person name="Xu Y."/>
        </authorList>
    </citation>
    <scope>NUCLEOTIDE SEQUENCE [LARGE SCALE GENOMIC DNA]</scope>
    <source>
        <strain evidence="1 2">LBM18003</strain>
    </source>
</reference>
<evidence type="ECO:0000313" key="1">
    <source>
        <dbReference type="EMBL" id="QNO17341.1"/>
    </source>
</evidence>
<organism evidence="1 2">
    <name type="scientific">Caproicibacterium amylolyticum</name>
    <dbReference type="NCBI Taxonomy" id="2766537"/>
    <lineage>
        <taxon>Bacteria</taxon>
        <taxon>Bacillati</taxon>
        <taxon>Bacillota</taxon>
        <taxon>Clostridia</taxon>
        <taxon>Eubacteriales</taxon>
        <taxon>Oscillospiraceae</taxon>
        <taxon>Caproicibacterium</taxon>
    </lineage>
</organism>
<proteinExistence type="predicted"/>
<dbReference type="Proteomes" id="UP000516046">
    <property type="component" value="Chromosome"/>
</dbReference>
<dbReference type="AlphaFoldDB" id="A0A7G9WF79"/>
<name>A0A7G9WF79_9FIRM</name>
<accession>A0A7G9WF79</accession>